<proteinExistence type="predicted"/>
<feature type="region of interest" description="Disordered" evidence="1">
    <location>
        <begin position="72"/>
        <end position="110"/>
    </location>
</feature>
<accession>A0A4S2MQG3</accession>
<evidence type="ECO:0000256" key="1">
    <source>
        <dbReference type="SAM" id="MobiDB-lite"/>
    </source>
</evidence>
<dbReference type="AlphaFoldDB" id="A0A4S2MQG3"/>
<feature type="compositionally biased region" description="Low complexity" evidence="1">
    <location>
        <begin position="72"/>
        <end position="95"/>
    </location>
</feature>
<evidence type="ECO:0000313" key="2">
    <source>
        <dbReference type="EMBL" id="TGZ79413.1"/>
    </source>
</evidence>
<dbReference type="Proteomes" id="UP000298138">
    <property type="component" value="Unassembled WGS sequence"/>
</dbReference>
<gene>
    <name evidence="2" type="ORF">EX30DRAFT_342494</name>
</gene>
<organism evidence="2 3">
    <name type="scientific">Ascodesmis nigricans</name>
    <dbReference type="NCBI Taxonomy" id="341454"/>
    <lineage>
        <taxon>Eukaryota</taxon>
        <taxon>Fungi</taxon>
        <taxon>Dikarya</taxon>
        <taxon>Ascomycota</taxon>
        <taxon>Pezizomycotina</taxon>
        <taxon>Pezizomycetes</taxon>
        <taxon>Pezizales</taxon>
        <taxon>Ascodesmidaceae</taxon>
        <taxon>Ascodesmis</taxon>
    </lineage>
</organism>
<dbReference type="EMBL" id="ML220132">
    <property type="protein sequence ID" value="TGZ79413.1"/>
    <property type="molecule type" value="Genomic_DNA"/>
</dbReference>
<name>A0A4S2MQG3_9PEZI</name>
<evidence type="ECO:0000313" key="3">
    <source>
        <dbReference type="Proteomes" id="UP000298138"/>
    </source>
</evidence>
<dbReference type="InParanoid" id="A0A4S2MQG3"/>
<sequence length="170" mass="19089">MSFPFPRLDLPNPQSNPPKLPKTQYYPPYYTPSQHTPHILYPHPPPPEYDTDHIVPPAWRCCRCHPFALSPTELSPSSESSYPSSSSCSHYSTTPDECTDGETGRKQDDQEEIQHLETWTHFPSIRCARAECAHECCAGCGARQGGFLWAVVRRRFAGRFAGGLLKARSA</sequence>
<feature type="region of interest" description="Disordered" evidence="1">
    <location>
        <begin position="1"/>
        <end position="28"/>
    </location>
</feature>
<keyword evidence="3" id="KW-1185">Reference proteome</keyword>
<protein>
    <submittedName>
        <fullName evidence="2">Uncharacterized protein</fullName>
    </submittedName>
</protein>
<reference evidence="2 3" key="1">
    <citation type="submission" date="2019-04" db="EMBL/GenBank/DDBJ databases">
        <title>Comparative genomics and transcriptomics to analyze fruiting body development in filamentous ascomycetes.</title>
        <authorList>
            <consortium name="DOE Joint Genome Institute"/>
            <person name="Lutkenhaus R."/>
            <person name="Traeger S."/>
            <person name="Breuer J."/>
            <person name="Kuo A."/>
            <person name="Lipzen A."/>
            <person name="Pangilinan J."/>
            <person name="Dilworth D."/>
            <person name="Sandor L."/>
            <person name="Poggeler S."/>
            <person name="Barry K."/>
            <person name="Grigoriev I.V."/>
            <person name="Nowrousian M."/>
        </authorList>
    </citation>
    <scope>NUCLEOTIDE SEQUENCE [LARGE SCALE GENOMIC DNA]</scope>
    <source>
        <strain evidence="2 3">CBS 389.68</strain>
    </source>
</reference>